<dbReference type="InterPro" id="IPR001193">
    <property type="entry name" value="MBTPS2"/>
</dbReference>
<keyword evidence="1" id="KW-0472">Membrane</keyword>
<dbReference type="PANTHER" id="PTHR13325:SF3">
    <property type="entry name" value="MEMBRANE-BOUND TRANSCRIPTION FACTOR SITE-2 PROTEASE"/>
    <property type="match status" value="1"/>
</dbReference>
<dbReference type="AlphaFoldDB" id="A0A5C6FV67"/>
<dbReference type="GO" id="GO:0005737">
    <property type="term" value="C:cytoplasm"/>
    <property type="evidence" value="ECO:0007669"/>
    <property type="project" value="TreeGrafter"/>
</dbReference>
<evidence type="ECO:0000313" key="2">
    <source>
        <dbReference type="EMBL" id="TWU66281.1"/>
    </source>
</evidence>
<organism evidence="2 3">
    <name type="scientific">Crateriforma conspicua</name>
    <dbReference type="NCBI Taxonomy" id="2527996"/>
    <lineage>
        <taxon>Bacteria</taxon>
        <taxon>Pseudomonadati</taxon>
        <taxon>Planctomycetota</taxon>
        <taxon>Planctomycetia</taxon>
        <taxon>Planctomycetales</taxon>
        <taxon>Planctomycetaceae</taxon>
        <taxon>Crateriforma</taxon>
    </lineage>
</organism>
<feature type="transmembrane region" description="Helical" evidence="1">
    <location>
        <begin position="318"/>
        <end position="343"/>
    </location>
</feature>
<name>A0A5C6FV67_9PLAN</name>
<dbReference type="PANTHER" id="PTHR13325">
    <property type="entry name" value="PROTEASE M50 MEMBRANE-BOUND TRANSCRIPTION FACTOR SITE 2 PROTEASE"/>
    <property type="match status" value="1"/>
</dbReference>
<evidence type="ECO:0000313" key="3">
    <source>
        <dbReference type="Proteomes" id="UP000316476"/>
    </source>
</evidence>
<dbReference type="SUPFAM" id="SSF111369">
    <property type="entry name" value="HlyD-like secretion proteins"/>
    <property type="match status" value="1"/>
</dbReference>
<protein>
    <submittedName>
        <fullName evidence="2">Peptidase family M50</fullName>
    </submittedName>
</protein>
<keyword evidence="1" id="KW-1133">Transmembrane helix</keyword>
<dbReference type="Proteomes" id="UP000316476">
    <property type="component" value="Unassembled WGS sequence"/>
</dbReference>
<gene>
    <name evidence="2" type="ORF">V7x_18440</name>
</gene>
<feature type="transmembrane region" description="Helical" evidence="1">
    <location>
        <begin position="242"/>
        <end position="260"/>
    </location>
</feature>
<keyword evidence="1" id="KW-0812">Transmembrane</keyword>
<accession>A0A5C6FV67</accession>
<dbReference type="OrthoDB" id="9759690at2"/>
<feature type="transmembrane region" description="Helical" evidence="1">
    <location>
        <begin position="214"/>
        <end position="236"/>
    </location>
</feature>
<sequence>MSSSPCSVGDSVASPRLRTDLHVLHKGTESRFRTVYCDISKTFAQTTRRLWDRLQSGNADPEHWEQAARVGWTRQRLGTARRLPSPLAVEVPLFGASSIAAKLSGWTGWLFATSAVKCWVVLSVVACVLMLLQFQVFAAELAVLPERLGQLPVAVPFLLLCVTKIGHELGHAIVCHRVGATPGKIGVFFFCGMPCPYCDVTDVWRQASRWQRAAVMLAGIYVEWIIATLSVIVWSVADDPSVRLVCVNLIVLCGISTLMFNGNPLMRFDGYHVLADWVHSVNLRYEAAQCSRQWILVRLAGRHSATLPATARRRFGMLVYHVASTAYRFTVLVSIAGFVAWLFDAAGAGGLGTLVITLALIVWMTRMATRWWTVASGQSDWGQVETPRRLIFAISILGLLLIALLMPLPRYRYATGYLDSGSATAVYLPDSSVLESVSVGFGDVVDGNTVLAEVDSSEQRLEWIRASSEVAIAQQQLSDARNLTGNHQRQHEHWIRAQSLVKSAVAKSQSAEESLSRTRLVAPHAGLVLPPLARWDRTQSWSADRTRVSAIGLSQGVGQRVAPESGWCRVARDGSMVAILQIDAEDRDEIFRGVDVSLTVATRPGHVWHSVVESVSVSDEAAEPSPWQRASYQVSCPLLSAESADAEPLHVLADMGGECHAVFHLKSRSLLGHLKEAWLRWIQSS</sequence>
<evidence type="ECO:0000256" key="1">
    <source>
        <dbReference type="SAM" id="Phobius"/>
    </source>
</evidence>
<dbReference type="GO" id="GO:0016020">
    <property type="term" value="C:membrane"/>
    <property type="evidence" value="ECO:0007669"/>
    <property type="project" value="InterPro"/>
</dbReference>
<feature type="transmembrane region" description="Helical" evidence="1">
    <location>
        <begin position="109"/>
        <end position="132"/>
    </location>
</feature>
<feature type="transmembrane region" description="Helical" evidence="1">
    <location>
        <begin position="390"/>
        <end position="408"/>
    </location>
</feature>
<dbReference type="GO" id="GO:0031293">
    <property type="term" value="P:membrane protein intracellular domain proteolysis"/>
    <property type="evidence" value="ECO:0007669"/>
    <property type="project" value="TreeGrafter"/>
</dbReference>
<dbReference type="GO" id="GO:0004222">
    <property type="term" value="F:metalloendopeptidase activity"/>
    <property type="evidence" value="ECO:0007669"/>
    <property type="project" value="InterPro"/>
</dbReference>
<reference evidence="2 3" key="1">
    <citation type="submission" date="2019-02" db="EMBL/GenBank/DDBJ databases">
        <title>Deep-cultivation of Planctomycetes and their phenomic and genomic characterization uncovers novel biology.</title>
        <authorList>
            <person name="Wiegand S."/>
            <person name="Jogler M."/>
            <person name="Boedeker C."/>
            <person name="Pinto D."/>
            <person name="Vollmers J."/>
            <person name="Rivas-Marin E."/>
            <person name="Kohn T."/>
            <person name="Peeters S.H."/>
            <person name="Heuer A."/>
            <person name="Rast P."/>
            <person name="Oberbeckmann S."/>
            <person name="Bunk B."/>
            <person name="Jeske O."/>
            <person name="Meyerdierks A."/>
            <person name="Storesund J.E."/>
            <person name="Kallscheuer N."/>
            <person name="Luecker S."/>
            <person name="Lage O.M."/>
            <person name="Pohl T."/>
            <person name="Merkel B.J."/>
            <person name="Hornburger P."/>
            <person name="Mueller R.-W."/>
            <person name="Bruemmer F."/>
            <person name="Labrenz M."/>
            <person name="Spormann A.M."/>
            <person name="Op Den Camp H."/>
            <person name="Overmann J."/>
            <person name="Amann R."/>
            <person name="Jetten M.S.M."/>
            <person name="Mascher T."/>
            <person name="Medema M.H."/>
            <person name="Devos D.P."/>
            <person name="Kaster A.-K."/>
            <person name="Ovreas L."/>
            <person name="Rohde M."/>
            <person name="Galperin M.Y."/>
            <person name="Jogler C."/>
        </authorList>
    </citation>
    <scope>NUCLEOTIDE SEQUENCE [LARGE SCALE GENOMIC DNA]</scope>
    <source>
        <strain evidence="2 3">V7</strain>
    </source>
</reference>
<feature type="transmembrane region" description="Helical" evidence="1">
    <location>
        <begin position="349"/>
        <end position="369"/>
    </location>
</feature>
<proteinExistence type="predicted"/>
<dbReference type="RefSeq" id="WP_146412946.1">
    <property type="nucleotide sequence ID" value="NZ_SJPZ01000001.1"/>
</dbReference>
<dbReference type="EMBL" id="SJPZ01000001">
    <property type="protein sequence ID" value="TWU66281.1"/>
    <property type="molecule type" value="Genomic_DNA"/>
</dbReference>
<comment type="caution">
    <text evidence="2">The sequence shown here is derived from an EMBL/GenBank/DDBJ whole genome shotgun (WGS) entry which is preliminary data.</text>
</comment>